<dbReference type="AlphaFoldDB" id="A0A255YXK7"/>
<evidence type="ECO:0000256" key="1">
    <source>
        <dbReference type="PROSITE-ProRule" id="PRU00339"/>
    </source>
</evidence>
<dbReference type="InterPro" id="IPR019734">
    <property type="entry name" value="TPR_rpt"/>
</dbReference>
<reference evidence="3 4" key="1">
    <citation type="submission" date="2017-07" db="EMBL/GenBank/DDBJ databases">
        <title>Flavobacterium cyanobacteriorum sp. nov., isolated from cyanobacterial aggregates in a eutrophic lake.</title>
        <authorList>
            <person name="Cai H."/>
        </authorList>
    </citation>
    <scope>NUCLEOTIDE SEQUENCE [LARGE SCALE GENOMIC DNA]</scope>
    <source>
        <strain evidence="3 4">TH021</strain>
    </source>
</reference>
<feature type="repeat" description="TPR" evidence="1">
    <location>
        <begin position="247"/>
        <end position="280"/>
    </location>
</feature>
<protein>
    <recommendedName>
        <fullName evidence="5">Tetratricopeptide repeat protein</fullName>
    </recommendedName>
</protein>
<dbReference type="Pfam" id="PF13181">
    <property type="entry name" value="TPR_8"/>
    <property type="match status" value="2"/>
</dbReference>
<keyword evidence="4" id="KW-1185">Reference proteome</keyword>
<dbReference type="SUPFAM" id="SSF48452">
    <property type="entry name" value="TPR-like"/>
    <property type="match status" value="2"/>
</dbReference>
<organism evidence="3 4">
    <name type="scientific">Flavobacterium cyanobacteriorum</name>
    <dbReference type="NCBI Taxonomy" id="2022802"/>
    <lineage>
        <taxon>Bacteria</taxon>
        <taxon>Pseudomonadati</taxon>
        <taxon>Bacteroidota</taxon>
        <taxon>Flavobacteriia</taxon>
        <taxon>Flavobacteriales</taxon>
        <taxon>Flavobacteriaceae</taxon>
        <taxon>Flavobacterium</taxon>
    </lineage>
</organism>
<evidence type="ECO:0000256" key="2">
    <source>
        <dbReference type="SAM" id="SignalP"/>
    </source>
</evidence>
<comment type="caution">
    <text evidence="3">The sequence shown here is derived from an EMBL/GenBank/DDBJ whole genome shotgun (WGS) entry which is preliminary data.</text>
</comment>
<dbReference type="SMART" id="SM00028">
    <property type="entry name" value="TPR"/>
    <property type="match status" value="3"/>
</dbReference>
<feature type="repeat" description="TPR" evidence="1">
    <location>
        <begin position="315"/>
        <end position="347"/>
    </location>
</feature>
<evidence type="ECO:0000313" key="3">
    <source>
        <dbReference type="EMBL" id="OYQ33967.1"/>
    </source>
</evidence>
<dbReference type="PANTHER" id="PTHR12558:SF13">
    <property type="entry name" value="CELL DIVISION CYCLE PROTEIN 27 HOMOLOG"/>
    <property type="match status" value="1"/>
</dbReference>
<keyword evidence="1" id="KW-0802">TPR repeat</keyword>
<name>A0A255YXK7_9FLAO</name>
<dbReference type="EMBL" id="NOXV01000297">
    <property type="protein sequence ID" value="OYQ33967.1"/>
    <property type="molecule type" value="Genomic_DNA"/>
</dbReference>
<feature type="signal peptide" evidence="2">
    <location>
        <begin position="1"/>
        <end position="30"/>
    </location>
</feature>
<evidence type="ECO:0000313" key="4">
    <source>
        <dbReference type="Proteomes" id="UP000216605"/>
    </source>
</evidence>
<dbReference type="PANTHER" id="PTHR12558">
    <property type="entry name" value="CELL DIVISION CYCLE 16,23,27"/>
    <property type="match status" value="1"/>
</dbReference>
<keyword evidence="2" id="KW-0732">Signal</keyword>
<dbReference type="PROSITE" id="PS50005">
    <property type="entry name" value="TPR"/>
    <property type="match status" value="2"/>
</dbReference>
<accession>A0A255YXK7</accession>
<gene>
    <name evidence="3" type="ORF">CHU92_12460</name>
</gene>
<feature type="chain" id="PRO_5012400574" description="Tetratricopeptide repeat protein" evidence="2">
    <location>
        <begin position="31"/>
        <end position="439"/>
    </location>
</feature>
<dbReference type="Gene3D" id="1.25.40.10">
    <property type="entry name" value="Tetratricopeptide repeat domain"/>
    <property type="match status" value="4"/>
</dbReference>
<sequence>MNRNRIKIKCNNMKKYVVAAAMLISLSVAAQKDELKALRKLSNKETPPTAQEIQEFKALLDKAEPLMANATTEQKADFYYYKGEYAFVEMLNPAKAQQAINSAVENFNKVIEIEKAGKKNHTKEIQEEIFPQLKTGMLQTARQLGKQNMFKEASGLFYLAYQIDPKDQANLYNAAAFAVNAKDYDTALTHYLELDRLGFTGEGTNYTAVNKQNNQREYFPNKQLRDVSVQNGLYINPKDEKLPSLKGDIVKNIALIYNQKGDIEKAKQAMSNARKANPDDSGLIIAEADLYLKTNDIEMYKKLTAEAAQKNPTNADLFYNLGVVTTETDKEEAKKHYEKALQINPNHVNANINMGTLMLANEEKIVKEMNSLGTSAKDNKRYDELKKQRDELFKKAMPYYEKALKTEPDNEYAITMMANIYQALDMPAEAKAMKAKLKK</sequence>
<proteinExistence type="predicted"/>
<dbReference type="Proteomes" id="UP000216605">
    <property type="component" value="Unassembled WGS sequence"/>
</dbReference>
<evidence type="ECO:0008006" key="5">
    <source>
        <dbReference type="Google" id="ProtNLM"/>
    </source>
</evidence>
<dbReference type="InterPro" id="IPR011990">
    <property type="entry name" value="TPR-like_helical_dom_sf"/>
</dbReference>